<proteinExistence type="predicted"/>
<dbReference type="Proteomes" id="UP000036681">
    <property type="component" value="Unplaced"/>
</dbReference>
<evidence type="ECO:0000313" key="2">
    <source>
        <dbReference type="Proteomes" id="UP000036681"/>
    </source>
</evidence>
<dbReference type="WBParaSite" id="ALUE_0000284901-mRNA-1">
    <property type="protein sequence ID" value="ALUE_0000284901-mRNA-1"/>
    <property type="gene ID" value="ALUE_0000284901"/>
</dbReference>
<keyword evidence="1" id="KW-0472">Membrane</keyword>
<name>A0A0M3HMR5_ASCLU</name>
<evidence type="ECO:0000313" key="3">
    <source>
        <dbReference type="WBParaSite" id="ALUE_0000284901-mRNA-1"/>
    </source>
</evidence>
<accession>A0A0M3HMR5</accession>
<protein>
    <submittedName>
        <fullName evidence="3">G_PROTEIN_RECEP_F2_3 domain-containing protein</fullName>
    </submittedName>
</protein>
<evidence type="ECO:0000256" key="1">
    <source>
        <dbReference type="SAM" id="Phobius"/>
    </source>
</evidence>
<keyword evidence="1" id="KW-1133">Transmembrane helix</keyword>
<reference evidence="3" key="1">
    <citation type="submission" date="2017-02" db="UniProtKB">
        <authorList>
            <consortium name="WormBaseParasite"/>
        </authorList>
    </citation>
    <scope>IDENTIFICATION</scope>
</reference>
<dbReference type="PANTHER" id="PTHR37443">
    <property type="entry name" value="PROTEIN CBG09852-RELATED"/>
    <property type="match status" value="1"/>
</dbReference>
<dbReference type="PANTHER" id="PTHR37443:SF2">
    <property type="entry name" value="PROTEIN CBG15264"/>
    <property type="match status" value="1"/>
</dbReference>
<dbReference type="AlphaFoldDB" id="A0A0M3HMR5"/>
<organism evidence="2 3">
    <name type="scientific">Ascaris lumbricoides</name>
    <name type="common">Giant roundworm</name>
    <dbReference type="NCBI Taxonomy" id="6252"/>
    <lineage>
        <taxon>Eukaryota</taxon>
        <taxon>Metazoa</taxon>
        <taxon>Ecdysozoa</taxon>
        <taxon>Nematoda</taxon>
        <taxon>Chromadorea</taxon>
        <taxon>Rhabditida</taxon>
        <taxon>Spirurina</taxon>
        <taxon>Ascaridomorpha</taxon>
        <taxon>Ascaridoidea</taxon>
        <taxon>Ascarididae</taxon>
        <taxon>Ascaris</taxon>
    </lineage>
</organism>
<keyword evidence="1" id="KW-0812">Transmembrane</keyword>
<keyword evidence="2" id="KW-1185">Reference proteome</keyword>
<feature type="transmembrane region" description="Helical" evidence="1">
    <location>
        <begin position="81"/>
        <end position="100"/>
    </location>
</feature>
<dbReference type="InterPro" id="IPR040271">
    <property type="entry name" value="T19C3.2-like"/>
</dbReference>
<sequence length="117" mass="13539">MLKPVRNNLKPLKIRCEDAQIAAMFVNAIQAGNCGEWTPWGPCIWLKGKNPRWERSYFDQLLPGRTGCREHIFFKLLRDRWGVCLSCLLCALIVASLFYVRREVKNALQCLARAQML</sequence>